<name>A0A9X3XNR0_9CLOT</name>
<dbReference type="AlphaFoldDB" id="A0A9X3XNR0"/>
<evidence type="ECO:0000313" key="3">
    <source>
        <dbReference type="Proteomes" id="UP001141183"/>
    </source>
</evidence>
<dbReference type="EMBL" id="JAMRYU010000017">
    <property type="protein sequence ID" value="MDC4241631.1"/>
    <property type="molecule type" value="Genomic_DNA"/>
</dbReference>
<keyword evidence="3" id="KW-1185">Reference proteome</keyword>
<reference evidence="2" key="1">
    <citation type="submission" date="2022-05" db="EMBL/GenBank/DDBJ databases">
        <title>Draft genome sequence of Clostridium tertium strain CP3 isolated from Peru.</title>
        <authorList>
            <person name="Hurtado R."/>
            <person name="Lima L."/>
            <person name="Sousa T."/>
            <person name="Jaiswal A.K."/>
            <person name="Tiwari S."/>
            <person name="Maturrano L."/>
            <person name="Brenig B."/>
            <person name="Azevedo V."/>
        </authorList>
    </citation>
    <scope>NUCLEOTIDE SEQUENCE</scope>
    <source>
        <strain evidence="2">CP3</strain>
    </source>
</reference>
<proteinExistence type="predicted"/>
<accession>A0A9X3XNR0</accession>
<dbReference type="Gene3D" id="3.40.630.30">
    <property type="match status" value="1"/>
</dbReference>
<sequence length="252" mass="29386">MNEDIIFRVKEQLSKDYNCTIEDFNNQNTLITDKKIIEGSRKYNDEDKILKIIIFNGKAIISADKCIKEWCIKNLSRFSGAWMFLYSNLRKIDKKLNEFGYEIDNTHHYYLPMDKEFTRNNIKLKWYEKDEILKFKDDDRFDEAFSFNKNYPDILAVAAVDEEDNILGMAGASEDSKIMWQIGINVLEDEKGKGIASFIVQSLKNEILNRGKVPFYGTVESHIISQKVALKSGFYPAFAEVKIRKIIKNDNN</sequence>
<dbReference type="InterPro" id="IPR016181">
    <property type="entry name" value="Acyl_CoA_acyltransferase"/>
</dbReference>
<feature type="domain" description="N-acetyltransferase" evidence="1">
    <location>
        <begin position="137"/>
        <end position="234"/>
    </location>
</feature>
<comment type="caution">
    <text evidence="2">The sequence shown here is derived from an EMBL/GenBank/DDBJ whole genome shotgun (WGS) entry which is preliminary data.</text>
</comment>
<organism evidence="2 3">
    <name type="scientific">Clostridium tertium</name>
    <dbReference type="NCBI Taxonomy" id="1559"/>
    <lineage>
        <taxon>Bacteria</taxon>
        <taxon>Bacillati</taxon>
        <taxon>Bacillota</taxon>
        <taxon>Clostridia</taxon>
        <taxon>Eubacteriales</taxon>
        <taxon>Clostridiaceae</taxon>
        <taxon>Clostridium</taxon>
    </lineage>
</organism>
<evidence type="ECO:0000313" key="2">
    <source>
        <dbReference type="EMBL" id="MDC4241631.1"/>
    </source>
</evidence>
<dbReference type="SUPFAM" id="SSF55729">
    <property type="entry name" value="Acyl-CoA N-acyltransferases (Nat)"/>
    <property type="match status" value="1"/>
</dbReference>
<evidence type="ECO:0000259" key="1">
    <source>
        <dbReference type="Pfam" id="PF00583"/>
    </source>
</evidence>
<dbReference type="InterPro" id="IPR000182">
    <property type="entry name" value="GNAT_dom"/>
</dbReference>
<dbReference type="Pfam" id="PF00583">
    <property type="entry name" value="Acetyltransf_1"/>
    <property type="match status" value="1"/>
</dbReference>
<gene>
    <name evidence="2" type="ORF">NE398_15955</name>
</gene>
<dbReference type="RefSeq" id="WP_250455716.1">
    <property type="nucleotide sequence ID" value="NZ_JALDMI010000014.1"/>
</dbReference>
<protein>
    <submittedName>
        <fullName evidence="2">GNAT family N-acetyltransferase</fullName>
    </submittedName>
</protein>
<dbReference type="GO" id="GO:0016747">
    <property type="term" value="F:acyltransferase activity, transferring groups other than amino-acyl groups"/>
    <property type="evidence" value="ECO:0007669"/>
    <property type="project" value="InterPro"/>
</dbReference>
<dbReference type="Proteomes" id="UP001141183">
    <property type="component" value="Unassembled WGS sequence"/>
</dbReference>